<dbReference type="KEGG" id="oat:OAN307_c15570"/>
<dbReference type="OrthoDB" id="9794241at2"/>
<reference evidence="1 2" key="1">
    <citation type="journal article" date="2013" name="PLoS ONE">
        <title>Poles Apart: Arctic and Antarctic Octadecabacter strains Share High Genome Plasticity and a New Type of Xanthorhodopsin.</title>
        <authorList>
            <person name="Vollmers J."/>
            <person name="Voget S."/>
            <person name="Dietrich S."/>
            <person name="Gollnow K."/>
            <person name="Smits M."/>
            <person name="Meyer K."/>
            <person name="Brinkhoff T."/>
            <person name="Simon M."/>
            <person name="Daniel R."/>
        </authorList>
    </citation>
    <scope>NUCLEOTIDE SEQUENCE [LARGE SCALE GENOMIC DNA]</scope>
    <source>
        <strain evidence="1 2">307</strain>
    </source>
</reference>
<evidence type="ECO:0000313" key="2">
    <source>
        <dbReference type="Proteomes" id="UP000005307"/>
    </source>
</evidence>
<organism evidence="1 2">
    <name type="scientific">Octadecabacter antarcticus 307</name>
    <dbReference type="NCBI Taxonomy" id="391626"/>
    <lineage>
        <taxon>Bacteria</taxon>
        <taxon>Pseudomonadati</taxon>
        <taxon>Pseudomonadota</taxon>
        <taxon>Alphaproteobacteria</taxon>
        <taxon>Rhodobacterales</taxon>
        <taxon>Roseobacteraceae</taxon>
        <taxon>Octadecabacter</taxon>
    </lineage>
</organism>
<dbReference type="RefSeq" id="WP_015499265.1">
    <property type="nucleotide sequence ID" value="NC_020911.1"/>
</dbReference>
<keyword evidence="2" id="KW-1185">Reference proteome</keyword>
<accession>M9RBM4</accession>
<dbReference type="EMBL" id="CP003740">
    <property type="protein sequence ID" value="AGI67230.1"/>
    <property type="molecule type" value="Genomic_DNA"/>
</dbReference>
<protein>
    <submittedName>
        <fullName evidence="1">Uncharacterized protein</fullName>
    </submittedName>
</protein>
<name>M9RBM4_9RHOB</name>
<evidence type="ECO:0000313" key="1">
    <source>
        <dbReference type="EMBL" id="AGI67230.1"/>
    </source>
</evidence>
<dbReference type="AlphaFoldDB" id="M9RBM4"/>
<dbReference type="STRING" id="391626.OAN307_c15570"/>
<gene>
    <name evidence="1" type="ORF">OAN307_c15570</name>
</gene>
<dbReference type="Proteomes" id="UP000005307">
    <property type="component" value="Chromosome"/>
</dbReference>
<dbReference type="HOGENOM" id="CLU_2396745_0_0_5"/>
<proteinExistence type="predicted"/>
<sequence>MADLDEDYLVGKIKSVADKGYAVWDPKLKRVPPSFGKDHAHCGLSRQKGLVATGHPIPSAAPSRDLASKLDAAFADVWPLSDMLIGVAETPTL</sequence>